<dbReference type="InterPro" id="IPR005828">
    <property type="entry name" value="MFS_sugar_transport-like"/>
</dbReference>
<dbReference type="Proteomes" id="UP001178507">
    <property type="component" value="Unassembled WGS sequence"/>
</dbReference>
<evidence type="ECO:0000313" key="9">
    <source>
        <dbReference type="Proteomes" id="UP001178507"/>
    </source>
</evidence>
<evidence type="ECO:0000256" key="2">
    <source>
        <dbReference type="ARBA" id="ARBA00022448"/>
    </source>
</evidence>
<evidence type="ECO:0000313" key="8">
    <source>
        <dbReference type="EMBL" id="CAJ1397651.1"/>
    </source>
</evidence>
<keyword evidence="5 6" id="KW-0472">Membrane</keyword>
<keyword evidence="3 6" id="KW-0812">Transmembrane</keyword>
<keyword evidence="9" id="KW-1185">Reference proteome</keyword>
<dbReference type="InterPro" id="IPR036259">
    <property type="entry name" value="MFS_trans_sf"/>
</dbReference>
<feature type="transmembrane region" description="Helical" evidence="6">
    <location>
        <begin position="335"/>
        <end position="359"/>
    </location>
</feature>
<feature type="domain" description="Major facilitator superfamily (MFS) profile" evidence="7">
    <location>
        <begin position="33"/>
        <end position="479"/>
    </location>
</feature>
<keyword evidence="4 6" id="KW-1133">Transmembrane helix</keyword>
<dbReference type="InterPro" id="IPR005829">
    <property type="entry name" value="Sugar_transporter_CS"/>
</dbReference>
<dbReference type="AlphaFoldDB" id="A0AA36J364"/>
<comment type="subcellular location">
    <subcellularLocation>
        <location evidence="1">Membrane</location>
        <topology evidence="1">Multi-pass membrane protein</topology>
    </subcellularLocation>
</comment>
<accession>A0AA36J364</accession>
<evidence type="ECO:0000256" key="4">
    <source>
        <dbReference type="ARBA" id="ARBA00022989"/>
    </source>
</evidence>
<dbReference type="PANTHER" id="PTHR23511:SF5">
    <property type="entry name" value="MAJOR FACILITATOR-TYPE TRANSPORTER HXNZ-RELATED"/>
    <property type="match status" value="1"/>
</dbReference>
<evidence type="ECO:0000256" key="3">
    <source>
        <dbReference type="ARBA" id="ARBA00022692"/>
    </source>
</evidence>
<proteinExistence type="predicted"/>
<dbReference type="Gene3D" id="1.20.1250.20">
    <property type="entry name" value="MFS general substrate transporter like domains"/>
    <property type="match status" value="1"/>
</dbReference>
<feature type="transmembrane region" description="Helical" evidence="6">
    <location>
        <begin position="459"/>
        <end position="479"/>
    </location>
</feature>
<dbReference type="PROSITE" id="PS00217">
    <property type="entry name" value="SUGAR_TRANSPORT_2"/>
    <property type="match status" value="1"/>
</dbReference>
<dbReference type="GO" id="GO:0022857">
    <property type="term" value="F:transmembrane transporter activity"/>
    <property type="evidence" value="ECO:0007669"/>
    <property type="project" value="InterPro"/>
</dbReference>
<feature type="transmembrane region" description="Helical" evidence="6">
    <location>
        <begin position="366"/>
        <end position="386"/>
    </location>
</feature>
<evidence type="ECO:0000256" key="5">
    <source>
        <dbReference type="ARBA" id="ARBA00023136"/>
    </source>
</evidence>
<evidence type="ECO:0000256" key="6">
    <source>
        <dbReference type="SAM" id="Phobius"/>
    </source>
</evidence>
<dbReference type="GO" id="GO:0016020">
    <property type="term" value="C:membrane"/>
    <property type="evidence" value="ECO:0007669"/>
    <property type="project" value="UniProtKB-SubCell"/>
</dbReference>
<dbReference type="Pfam" id="PF00083">
    <property type="entry name" value="Sugar_tr"/>
    <property type="match status" value="1"/>
</dbReference>
<feature type="transmembrane region" description="Helical" evidence="6">
    <location>
        <begin position="28"/>
        <end position="47"/>
    </location>
</feature>
<name>A0AA36J364_9DINO</name>
<dbReference type="PROSITE" id="PS50850">
    <property type="entry name" value="MFS"/>
    <property type="match status" value="1"/>
</dbReference>
<comment type="caution">
    <text evidence="8">The sequence shown here is derived from an EMBL/GenBank/DDBJ whole genome shotgun (WGS) entry which is preliminary data.</text>
</comment>
<protein>
    <recommendedName>
        <fullName evidence="7">Major facilitator superfamily (MFS) profile domain-containing protein</fullName>
    </recommendedName>
</protein>
<feature type="transmembrane region" description="Helical" evidence="6">
    <location>
        <begin position="398"/>
        <end position="420"/>
    </location>
</feature>
<reference evidence="8" key="1">
    <citation type="submission" date="2023-08" db="EMBL/GenBank/DDBJ databases">
        <authorList>
            <person name="Chen Y."/>
            <person name="Shah S."/>
            <person name="Dougan E. K."/>
            <person name="Thang M."/>
            <person name="Chan C."/>
        </authorList>
    </citation>
    <scope>NUCLEOTIDE SEQUENCE</scope>
</reference>
<feature type="transmembrane region" description="Helical" evidence="6">
    <location>
        <begin position="99"/>
        <end position="118"/>
    </location>
</feature>
<organism evidence="8 9">
    <name type="scientific">Effrenium voratum</name>
    <dbReference type="NCBI Taxonomy" id="2562239"/>
    <lineage>
        <taxon>Eukaryota</taxon>
        <taxon>Sar</taxon>
        <taxon>Alveolata</taxon>
        <taxon>Dinophyceae</taxon>
        <taxon>Suessiales</taxon>
        <taxon>Symbiodiniaceae</taxon>
        <taxon>Effrenium</taxon>
    </lineage>
</organism>
<dbReference type="SUPFAM" id="SSF103473">
    <property type="entry name" value="MFS general substrate transporter"/>
    <property type="match status" value="1"/>
</dbReference>
<feature type="transmembrane region" description="Helical" evidence="6">
    <location>
        <begin position="68"/>
        <end position="87"/>
    </location>
</feature>
<evidence type="ECO:0000259" key="7">
    <source>
        <dbReference type="PROSITE" id="PS50850"/>
    </source>
</evidence>
<evidence type="ECO:0000256" key="1">
    <source>
        <dbReference type="ARBA" id="ARBA00004141"/>
    </source>
</evidence>
<gene>
    <name evidence="8" type="ORF">EVOR1521_LOCUS21623</name>
</gene>
<dbReference type="EMBL" id="CAUJNA010003273">
    <property type="protein sequence ID" value="CAJ1397651.1"/>
    <property type="molecule type" value="Genomic_DNA"/>
</dbReference>
<dbReference type="InterPro" id="IPR020846">
    <property type="entry name" value="MFS_dom"/>
</dbReference>
<dbReference type="PANTHER" id="PTHR23511">
    <property type="entry name" value="SYNAPTIC VESICLE GLYCOPROTEIN 2"/>
    <property type="match status" value="1"/>
</dbReference>
<keyword evidence="2" id="KW-0813">Transport</keyword>
<sequence length="508" mass="54047">MGMGGDAPPLKTPAAKAVDEVVEELGFGLYQLVPLFLTGGIFLAEGAEMLIMGSITSLLHRHWDLDPVLRGGMVSIVFIGFSAGNFLSGQVGDRFGRRTSILLSYALIALFGFATACSQGPLLMLCLRFFVGAGCGIGFPAAYSLMPEVAPCGWRSSLSTLMIGFMPLGELIGASVVLLVDPELDNSARGCSVSTYYPSRALLEPETCAWKTLCEMSAIPAFMFFILACKFLDESPQFLAGCGRYQECEEVLQRMAKLNGGKLDVSKLRAAFDLDATGDGSPIMERSYSFVSAVDLLWQHHFSVAAFMCLAHVAKDFSLFGLSYMLPQYFAFLKGLVAGVELLVVALLALPGVLVTFLCSRMPNVSLVYMMSCSGLLGSLCALGMLQGAPVALAAPAAYLVKILAMSFFVFTVTYTAAAFPTRVRQTAVGFCTAAGRMGSISAPLVFELGKEMSGGFDVFIGCLIALLLTVSLAAPLALPKWGHGDPQADLMEPISDVKDYGSIKGCA</sequence>